<dbReference type="AlphaFoldDB" id="A0A0B7N6U0"/>
<comment type="subcellular location">
    <subcellularLocation>
        <location evidence="1">Membrane</location>
        <topology evidence="1">Multi-pass membrane protein</topology>
    </subcellularLocation>
</comment>
<evidence type="ECO:0000256" key="3">
    <source>
        <dbReference type="SAM" id="MobiDB-lite"/>
    </source>
</evidence>
<feature type="transmembrane region" description="Helical" evidence="4">
    <location>
        <begin position="141"/>
        <end position="162"/>
    </location>
</feature>
<dbReference type="InterPro" id="IPR050327">
    <property type="entry name" value="Proton-linked_MCT"/>
</dbReference>
<dbReference type="InterPro" id="IPR036259">
    <property type="entry name" value="MFS_trans_sf"/>
</dbReference>
<gene>
    <name evidence="6" type="primary">PARPA_08234.1 scaffold 32264</name>
</gene>
<evidence type="ECO:0000256" key="1">
    <source>
        <dbReference type="ARBA" id="ARBA00004141"/>
    </source>
</evidence>
<dbReference type="Pfam" id="PF07690">
    <property type="entry name" value="MFS_1"/>
    <property type="match status" value="1"/>
</dbReference>
<feature type="compositionally biased region" description="Basic and acidic residues" evidence="3">
    <location>
        <begin position="486"/>
        <end position="495"/>
    </location>
</feature>
<dbReference type="InterPro" id="IPR040554">
    <property type="entry name" value="KPWE_PEX14_dom"/>
</dbReference>
<keyword evidence="4" id="KW-0472">Membrane</keyword>
<dbReference type="GO" id="GO:0022857">
    <property type="term" value="F:transmembrane transporter activity"/>
    <property type="evidence" value="ECO:0007669"/>
    <property type="project" value="InterPro"/>
</dbReference>
<sequence length="504" mass="55696">MHEMDTDVISGSDSYKSYSITLNDDCNRCNGTATPLYDHRLNIECSTDDQNNTSNDLVESDTETLNDLYDEPKIDHKTSGGIYPWLVVLGIMQNYFEQDEKLQGTTNLSLQLSFVGTIFNIFINLLGPLGQVWQLYLTQGALYGIGSSIMFYIALTVVPLWFVKHKGMALGIISSGISIGGLVMPQIMEPLNANLGAAWCYRIMSLICFVVGVFSCVLFSNKSSNHEGSEEKGTSSSKLALKEMFDFSIIKNWRFLLWVFIDILLEGGYNVPYFFLPSYATFLGLSTSQGAAILSTSSGMNACGRIVSGVIADYVGHVNIVIIYTTISGLSCLLLWIYANTFETLMAFAIVFGFFGGAFITLTPTITLLVTGHEKFESGLSVFLVLTVASMFGPNLASAIESGSSTLKEVVDTSFDLDAYKSWKDENQEPANEQQKAADDEKPPRFSFQELVDMIEKGIEIPGIKQIPNILHEGTPSKAQMRARPKPWEINREQEQTEEEANAV</sequence>
<feature type="transmembrane region" description="Helical" evidence="4">
    <location>
        <begin position="255"/>
        <end position="276"/>
    </location>
</feature>
<dbReference type="PANTHER" id="PTHR11360:SF284">
    <property type="entry name" value="EG:103B4.3 PROTEIN-RELATED"/>
    <property type="match status" value="1"/>
</dbReference>
<keyword evidence="4" id="KW-1133">Transmembrane helix</keyword>
<dbReference type="Pfam" id="PF17733">
    <property type="entry name" value="KPWE_dom"/>
    <property type="match status" value="1"/>
</dbReference>
<protein>
    <recommendedName>
        <fullName evidence="5">Peroxisomal membrane protein PEX14-like KPWE domain-containing protein</fullName>
    </recommendedName>
</protein>
<dbReference type="OrthoDB" id="6499973at2759"/>
<dbReference type="Gene3D" id="1.20.1250.20">
    <property type="entry name" value="MFS general substrate transporter like domains"/>
    <property type="match status" value="2"/>
</dbReference>
<feature type="transmembrane region" description="Helical" evidence="4">
    <location>
        <begin position="169"/>
        <end position="187"/>
    </location>
</feature>
<dbReference type="Proteomes" id="UP000054107">
    <property type="component" value="Unassembled WGS sequence"/>
</dbReference>
<evidence type="ECO:0000259" key="5">
    <source>
        <dbReference type="Pfam" id="PF17733"/>
    </source>
</evidence>
<evidence type="ECO:0000256" key="4">
    <source>
        <dbReference type="SAM" id="Phobius"/>
    </source>
</evidence>
<feature type="transmembrane region" description="Helical" evidence="4">
    <location>
        <begin position="314"/>
        <end position="339"/>
    </location>
</feature>
<evidence type="ECO:0000313" key="7">
    <source>
        <dbReference type="Proteomes" id="UP000054107"/>
    </source>
</evidence>
<keyword evidence="7" id="KW-1185">Reference proteome</keyword>
<dbReference type="PANTHER" id="PTHR11360">
    <property type="entry name" value="MONOCARBOXYLATE TRANSPORTER"/>
    <property type="match status" value="1"/>
</dbReference>
<organism evidence="6 7">
    <name type="scientific">Parasitella parasitica</name>
    <dbReference type="NCBI Taxonomy" id="35722"/>
    <lineage>
        <taxon>Eukaryota</taxon>
        <taxon>Fungi</taxon>
        <taxon>Fungi incertae sedis</taxon>
        <taxon>Mucoromycota</taxon>
        <taxon>Mucoromycotina</taxon>
        <taxon>Mucoromycetes</taxon>
        <taxon>Mucorales</taxon>
        <taxon>Mucorineae</taxon>
        <taxon>Mucoraceae</taxon>
        <taxon>Parasitella</taxon>
    </lineage>
</organism>
<keyword evidence="4" id="KW-0812">Transmembrane</keyword>
<dbReference type="InterPro" id="IPR011701">
    <property type="entry name" value="MFS"/>
</dbReference>
<comment type="similarity">
    <text evidence="2">Belongs to the major facilitator superfamily. Monocarboxylate porter (TC 2.A.1.13) family.</text>
</comment>
<feature type="transmembrane region" description="Helical" evidence="4">
    <location>
        <begin position="382"/>
        <end position="400"/>
    </location>
</feature>
<reference evidence="6 7" key="1">
    <citation type="submission" date="2014-09" db="EMBL/GenBank/DDBJ databases">
        <authorList>
            <person name="Ellenberger Sabrina"/>
        </authorList>
    </citation>
    <scope>NUCLEOTIDE SEQUENCE [LARGE SCALE GENOMIC DNA]</scope>
    <source>
        <strain evidence="6 7">CBS 412.66</strain>
    </source>
</reference>
<proteinExistence type="inferred from homology"/>
<evidence type="ECO:0000313" key="6">
    <source>
        <dbReference type="EMBL" id="CEP14078.1"/>
    </source>
</evidence>
<name>A0A0B7N6U0_9FUNG</name>
<feature type="region of interest" description="Disordered" evidence="3">
    <location>
        <begin position="467"/>
        <end position="504"/>
    </location>
</feature>
<feature type="domain" description="Peroxisomal membrane protein PEX14-like KPWE" evidence="5">
    <location>
        <begin position="446"/>
        <end position="489"/>
    </location>
</feature>
<feature type="transmembrane region" description="Helical" evidence="4">
    <location>
        <begin position="199"/>
        <end position="219"/>
    </location>
</feature>
<dbReference type="EMBL" id="LN730907">
    <property type="protein sequence ID" value="CEP14078.1"/>
    <property type="molecule type" value="Genomic_DNA"/>
</dbReference>
<evidence type="ECO:0000256" key="2">
    <source>
        <dbReference type="ARBA" id="ARBA00006727"/>
    </source>
</evidence>
<feature type="transmembrane region" description="Helical" evidence="4">
    <location>
        <begin position="108"/>
        <end position="129"/>
    </location>
</feature>
<dbReference type="GO" id="GO:0016020">
    <property type="term" value="C:membrane"/>
    <property type="evidence" value="ECO:0007669"/>
    <property type="project" value="UniProtKB-SubCell"/>
</dbReference>
<accession>A0A0B7N6U0</accession>
<dbReference type="SUPFAM" id="SSF103473">
    <property type="entry name" value="MFS general substrate transporter"/>
    <property type="match status" value="1"/>
</dbReference>
<feature type="transmembrane region" description="Helical" evidence="4">
    <location>
        <begin position="345"/>
        <end position="370"/>
    </location>
</feature>
<dbReference type="STRING" id="35722.A0A0B7N6U0"/>